<name>A0A0C5VCX3_9GAMM</name>
<evidence type="ECO:0000259" key="1">
    <source>
        <dbReference type="PROSITE" id="PS50943"/>
    </source>
</evidence>
<dbReference type="EMBL" id="CP007142">
    <property type="protein sequence ID" value="AJQ92347.1"/>
    <property type="molecule type" value="Genomic_DNA"/>
</dbReference>
<keyword evidence="3" id="KW-1185">Reference proteome</keyword>
<dbReference type="KEGG" id="gsn:YC6258_00297"/>
<dbReference type="InterPro" id="IPR010982">
    <property type="entry name" value="Lambda_DNA-bd_dom_sf"/>
</dbReference>
<dbReference type="HOGENOM" id="CLU_090969_1_0_6"/>
<evidence type="ECO:0000313" key="3">
    <source>
        <dbReference type="Proteomes" id="UP000032266"/>
    </source>
</evidence>
<dbReference type="GO" id="GO:0003677">
    <property type="term" value="F:DNA binding"/>
    <property type="evidence" value="ECO:0007669"/>
    <property type="project" value="InterPro"/>
</dbReference>
<dbReference type="Gene3D" id="1.10.260.40">
    <property type="entry name" value="lambda repressor-like DNA-binding domains"/>
    <property type="match status" value="1"/>
</dbReference>
<accession>A0A0C5VCX3</accession>
<dbReference type="AlphaFoldDB" id="A0A0C5VCX3"/>
<gene>
    <name evidence="2" type="ORF">YC6258_00297</name>
</gene>
<organism evidence="2 3">
    <name type="scientific">Gynuella sunshinyii YC6258</name>
    <dbReference type="NCBI Taxonomy" id="1445510"/>
    <lineage>
        <taxon>Bacteria</taxon>
        <taxon>Pseudomonadati</taxon>
        <taxon>Pseudomonadota</taxon>
        <taxon>Gammaproteobacteria</taxon>
        <taxon>Oceanospirillales</taxon>
        <taxon>Saccharospirillaceae</taxon>
        <taxon>Gynuella</taxon>
    </lineage>
</organism>
<protein>
    <submittedName>
        <fullName evidence="2">Putative transcriptional regulator</fullName>
    </submittedName>
</protein>
<reference evidence="2 3" key="1">
    <citation type="submission" date="2014-01" db="EMBL/GenBank/DDBJ databases">
        <title>Full genme sequencing of cellulolytic bacterium Gynuella sunshinyii YC6258T gen. nov., sp. nov.</title>
        <authorList>
            <person name="Khan H."/>
            <person name="Chung E.J."/>
            <person name="Chung Y.R."/>
        </authorList>
    </citation>
    <scope>NUCLEOTIDE SEQUENCE [LARGE SCALE GENOMIC DNA]</scope>
    <source>
        <strain evidence="2 3">YC6258</strain>
    </source>
</reference>
<dbReference type="OrthoDB" id="5298444at2"/>
<dbReference type="RefSeq" id="WP_044615432.1">
    <property type="nucleotide sequence ID" value="NZ_CP007142.1"/>
</dbReference>
<proteinExistence type="predicted"/>
<dbReference type="PROSITE" id="PS50943">
    <property type="entry name" value="HTH_CROC1"/>
    <property type="match status" value="1"/>
</dbReference>
<dbReference type="STRING" id="1445510.YC6258_00297"/>
<evidence type="ECO:0000313" key="2">
    <source>
        <dbReference type="EMBL" id="AJQ92347.1"/>
    </source>
</evidence>
<dbReference type="Proteomes" id="UP000032266">
    <property type="component" value="Chromosome"/>
</dbReference>
<dbReference type="SUPFAM" id="SSF47413">
    <property type="entry name" value="lambda repressor-like DNA-binding domains"/>
    <property type="match status" value="1"/>
</dbReference>
<sequence>MAQTVALIDTIKRNLKQRKITYADLAARLSLSEANIKRMFSKRDFTLQRLDSICQVLQMDFTDLIQEMQYGSSELEELSIEMETELVSDPYLILLTLLVISQWEFQDILDTYKWTLPELTKLMARLDRMRILDLLPGNKYRLLLSRHFKWQKRGPVHKFFAEKVQQEFFSTQFDTKKGELLLVVNGMLSRSSNKQIQRSIQRLAKEFDELSKEDAKLPQSEIFGTSVVLAIRPWELKEFTAFRVKPLDKKF</sequence>
<dbReference type="Pfam" id="PF13443">
    <property type="entry name" value="HTH_26"/>
    <property type="match status" value="1"/>
</dbReference>
<feature type="domain" description="HTH cro/C1-type" evidence="1">
    <location>
        <begin position="11"/>
        <end position="64"/>
    </location>
</feature>
<dbReference type="InterPro" id="IPR001387">
    <property type="entry name" value="Cro/C1-type_HTH"/>
</dbReference>
<dbReference type="CDD" id="cd00093">
    <property type="entry name" value="HTH_XRE"/>
    <property type="match status" value="1"/>
</dbReference>
<dbReference type="SMART" id="SM00530">
    <property type="entry name" value="HTH_XRE"/>
    <property type="match status" value="1"/>
</dbReference>